<dbReference type="PIRSF" id="PIRSF037207">
    <property type="entry name" value="ATE1_euk"/>
    <property type="match status" value="1"/>
</dbReference>
<feature type="region of interest" description="Disordered" evidence="6">
    <location>
        <begin position="1"/>
        <end position="22"/>
    </location>
</feature>
<accession>A0A5C3QV66</accession>
<feature type="domain" description="N-end rule aminoacyl transferase C-terminal" evidence="8">
    <location>
        <begin position="176"/>
        <end position="318"/>
    </location>
</feature>
<evidence type="ECO:0000259" key="8">
    <source>
        <dbReference type="Pfam" id="PF04377"/>
    </source>
</evidence>
<keyword evidence="2 5" id="KW-0808">Transferase</keyword>
<dbReference type="STRING" id="1884261.A0A5C3QV66"/>
<evidence type="ECO:0000256" key="1">
    <source>
        <dbReference type="ARBA" id="ARBA00009991"/>
    </source>
</evidence>
<keyword evidence="4 5" id="KW-0012">Acyltransferase</keyword>
<proteinExistence type="inferred from homology"/>
<evidence type="ECO:0000259" key="7">
    <source>
        <dbReference type="Pfam" id="PF04376"/>
    </source>
</evidence>
<protein>
    <recommendedName>
        <fullName evidence="5">Arginyl-tRNA--protein transferase 1</fullName>
        <shortName evidence="5">Arginyltransferase 1</shortName>
        <shortName evidence="5">R-transferase 1</shortName>
        <ecNumber evidence="5">2.3.2.8</ecNumber>
    </recommendedName>
    <alternativeName>
        <fullName evidence="5">Arginine-tRNA--protein transferase 1</fullName>
    </alternativeName>
</protein>
<comment type="function">
    <text evidence="5">Involved in the post-translational conjugation of arginine to the N-terminal aspartate or glutamate of a protein. This arginylation is required for degradation of the protein via the ubiquitin pathway.</text>
</comment>
<dbReference type="EMBL" id="ML178818">
    <property type="protein sequence ID" value="TFL04391.1"/>
    <property type="molecule type" value="Genomic_DNA"/>
</dbReference>
<dbReference type="Proteomes" id="UP000305067">
    <property type="component" value="Unassembled WGS sequence"/>
</dbReference>
<reference evidence="9 10" key="1">
    <citation type="journal article" date="2019" name="Nat. Ecol. Evol.">
        <title>Megaphylogeny resolves global patterns of mushroom evolution.</title>
        <authorList>
            <person name="Varga T."/>
            <person name="Krizsan K."/>
            <person name="Foldi C."/>
            <person name="Dima B."/>
            <person name="Sanchez-Garcia M."/>
            <person name="Sanchez-Ramirez S."/>
            <person name="Szollosi G.J."/>
            <person name="Szarkandi J.G."/>
            <person name="Papp V."/>
            <person name="Albert L."/>
            <person name="Andreopoulos W."/>
            <person name="Angelini C."/>
            <person name="Antonin V."/>
            <person name="Barry K.W."/>
            <person name="Bougher N.L."/>
            <person name="Buchanan P."/>
            <person name="Buyck B."/>
            <person name="Bense V."/>
            <person name="Catcheside P."/>
            <person name="Chovatia M."/>
            <person name="Cooper J."/>
            <person name="Damon W."/>
            <person name="Desjardin D."/>
            <person name="Finy P."/>
            <person name="Geml J."/>
            <person name="Haridas S."/>
            <person name="Hughes K."/>
            <person name="Justo A."/>
            <person name="Karasinski D."/>
            <person name="Kautmanova I."/>
            <person name="Kiss B."/>
            <person name="Kocsube S."/>
            <person name="Kotiranta H."/>
            <person name="LaButti K.M."/>
            <person name="Lechner B.E."/>
            <person name="Liimatainen K."/>
            <person name="Lipzen A."/>
            <person name="Lukacs Z."/>
            <person name="Mihaltcheva S."/>
            <person name="Morgado L.N."/>
            <person name="Niskanen T."/>
            <person name="Noordeloos M.E."/>
            <person name="Ohm R.A."/>
            <person name="Ortiz-Santana B."/>
            <person name="Ovrebo C."/>
            <person name="Racz N."/>
            <person name="Riley R."/>
            <person name="Savchenko A."/>
            <person name="Shiryaev A."/>
            <person name="Soop K."/>
            <person name="Spirin V."/>
            <person name="Szebenyi C."/>
            <person name="Tomsovsky M."/>
            <person name="Tulloss R.E."/>
            <person name="Uehling J."/>
            <person name="Grigoriev I.V."/>
            <person name="Vagvolgyi C."/>
            <person name="Papp T."/>
            <person name="Martin F.M."/>
            <person name="Miettinen O."/>
            <person name="Hibbett D.S."/>
            <person name="Nagy L.G."/>
        </authorList>
    </citation>
    <scope>NUCLEOTIDE SEQUENCE [LARGE SCALE GENOMIC DNA]</scope>
    <source>
        <strain evidence="9 10">CBS 309.79</strain>
    </source>
</reference>
<evidence type="ECO:0000256" key="4">
    <source>
        <dbReference type="ARBA" id="ARBA00023315"/>
    </source>
</evidence>
<dbReference type="OrthoDB" id="74183at2759"/>
<comment type="catalytic activity">
    <reaction evidence="5">
        <text>an N-terminal L-alpha-aminoacyl-[protein] + L-arginyl-tRNA(Arg) = an N-terminal L-arginyl-L-aminoacyl-[protein] + tRNA(Arg) + H(+)</text>
        <dbReference type="Rhea" id="RHEA:10208"/>
        <dbReference type="Rhea" id="RHEA-COMP:9658"/>
        <dbReference type="Rhea" id="RHEA-COMP:9673"/>
        <dbReference type="Rhea" id="RHEA-COMP:10636"/>
        <dbReference type="Rhea" id="RHEA-COMP:10638"/>
        <dbReference type="ChEBI" id="CHEBI:15378"/>
        <dbReference type="ChEBI" id="CHEBI:78442"/>
        <dbReference type="ChEBI" id="CHEBI:78513"/>
        <dbReference type="ChEBI" id="CHEBI:78597"/>
        <dbReference type="ChEBI" id="CHEBI:83562"/>
        <dbReference type="EC" id="2.3.2.8"/>
    </reaction>
</comment>
<gene>
    <name evidence="9" type="ORF">BDV98DRAFT_562178</name>
</gene>
<dbReference type="AlphaFoldDB" id="A0A5C3QV66"/>
<dbReference type="InterPro" id="IPR017137">
    <property type="entry name" value="Arg-tRNA-P_Trfase_1_euk"/>
</dbReference>
<dbReference type="EC" id="2.3.2.8" evidence="5"/>
<dbReference type="PANTHER" id="PTHR21367:SF1">
    <property type="entry name" value="ARGINYL-TRNA--PROTEIN TRANSFERASE 1"/>
    <property type="match status" value="1"/>
</dbReference>
<organism evidence="9 10">
    <name type="scientific">Pterulicium gracile</name>
    <dbReference type="NCBI Taxonomy" id="1884261"/>
    <lineage>
        <taxon>Eukaryota</taxon>
        <taxon>Fungi</taxon>
        <taxon>Dikarya</taxon>
        <taxon>Basidiomycota</taxon>
        <taxon>Agaricomycotina</taxon>
        <taxon>Agaricomycetes</taxon>
        <taxon>Agaricomycetidae</taxon>
        <taxon>Agaricales</taxon>
        <taxon>Pleurotineae</taxon>
        <taxon>Pterulaceae</taxon>
        <taxon>Pterulicium</taxon>
    </lineage>
</organism>
<keyword evidence="10" id="KW-1185">Reference proteome</keyword>
<dbReference type="InterPro" id="IPR007472">
    <property type="entry name" value="N-end_Aminoacyl_Trfase_C"/>
</dbReference>
<evidence type="ECO:0000256" key="3">
    <source>
        <dbReference type="ARBA" id="ARBA00022786"/>
    </source>
</evidence>
<name>A0A5C3QV66_9AGAR</name>
<dbReference type="PANTHER" id="PTHR21367">
    <property type="entry name" value="ARGININE-TRNA-PROTEIN TRANSFERASE 1"/>
    <property type="match status" value="1"/>
</dbReference>
<keyword evidence="3 5" id="KW-0833">Ubl conjugation pathway</keyword>
<evidence type="ECO:0000256" key="2">
    <source>
        <dbReference type="ARBA" id="ARBA00022679"/>
    </source>
</evidence>
<dbReference type="GO" id="GO:0004057">
    <property type="term" value="F:arginyl-tRNA--protein transferase activity"/>
    <property type="evidence" value="ECO:0007669"/>
    <property type="project" value="UniProtKB-EC"/>
</dbReference>
<evidence type="ECO:0000256" key="5">
    <source>
        <dbReference type="PIRNR" id="PIRNR037207"/>
    </source>
</evidence>
<evidence type="ECO:0000313" key="9">
    <source>
        <dbReference type="EMBL" id="TFL04391.1"/>
    </source>
</evidence>
<dbReference type="SUPFAM" id="SSF55729">
    <property type="entry name" value="Acyl-CoA N-acyltransferases (Nat)"/>
    <property type="match status" value="1"/>
</dbReference>
<dbReference type="InterPro" id="IPR030700">
    <property type="entry name" value="N-end_Aminoacyl_Trfase"/>
</dbReference>
<dbReference type="GO" id="GO:0005737">
    <property type="term" value="C:cytoplasm"/>
    <property type="evidence" value="ECO:0007669"/>
    <property type="project" value="TreeGrafter"/>
</dbReference>
<comment type="similarity">
    <text evidence="1 5">Belongs to the R-transferase family.</text>
</comment>
<sequence length="435" mass="48723">MPSSIISIGQATGPRRSSCGYCSPPGERSQADTFVQSGGLVGIQLSCDVYQRMIDRGWRRSGTWCYKPWLEKSCCPQYTIRLDATAFAPSKSQRKLITRWNRYVTEGDGSEGRGTSGPNQSAQPSKVAKPTKSGSSPADFLTSLHAVEKNSLGGSSSASTKHIFEVTLEPSSLTQEKYDLYDLYQKNIHKDKENTVSGFKRFLVTSPLASEPIAYSGSRKEHLPQEYGSYHQMYRVDGKLIAMGVLDILPSCVSSVYFVYDPAWEKHSLGKLSALREIALARKMHEAGAKDLKYLYMGFYIQSCQKMRYKGDYQPSFLADPEDYTWHPLDIVCRPLLEKHRYACFSAPERSSNAEVDDDEDLETPSTPIEVDEALLSSLQAATPPFRSPLRSPLTVLPITRTKTWRDPYERGDILHCVKGLGEEVSREIIFAVYV</sequence>
<evidence type="ECO:0000313" key="10">
    <source>
        <dbReference type="Proteomes" id="UP000305067"/>
    </source>
</evidence>
<dbReference type="InterPro" id="IPR016181">
    <property type="entry name" value="Acyl_CoA_acyltransferase"/>
</dbReference>
<evidence type="ECO:0000256" key="6">
    <source>
        <dbReference type="SAM" id="MobiDB-lite"/>
    </source>
</evidence>
<dbReference type="InterPro" id="IPR007471">
    <property type="entry name" value="N-end_Aminoacyl_Trfase_N"/>
</dbReference>
<dbReference type="Pfam" id="PF04376">
    <property type="entry name" value="ATE_N"/>
    <property type="match status" value="1"/>
</dbReference>
<feature type="region of interest" description="Disordered" evidence="6">
    <location>
        <begin position="107"/>
        <end position="136"/>
    </location>
</feature>
<feature type="compositionally biased region" description="Polar residues" evidence="6">
    <location>
        <begin position="1"/>
        <end position="10"/>
    </location>
</feature>
<dbReference type="Pfam" id="PF04377">
    <property type="entry name" value="ATE_C"/>
    <property type="match status" value="1"/>
</dbReference>
<feature type="domain" description="N-end aminoacyl transferase N-terminal" evidence="7">
    <location>
        <begin position="17"/>
        <end position="95"/>
    </location>
</feature>